<reference evidence="1" key="1">
    <citation type="submission" date="2024-04" db="UniProtKB">
        <authorList>
            <consortium name="EnsemblMetazoa"/>
        </authorList>
    </citation>
    <scope>IDENTIFICATION</scope>
    <source>
        <strain evidence="1">EBRO</strain>
    </source>
</reference>
<accession>A0AAG5CW07</accession>
<name>A0AAG5CW07_ANOAO</name>
<dbReference type="EnsemblMetazoa" id="ENSAATROPT002810">
    <property type="protein sequence ID" value="ENSAATROPP002699"/>
    <property type="gene ID" value="ENSAATROPG002229"/>
</dbReference>
<evidence type="ECO:0000313" key="1">
    <source>
        <dbReference type="EnsemblMetazoa" id="ENSAATROPP002699"/>
    </source>
</evidence>
<sequence length="54" mass="6334">MDFSAIKFQIMFMIQRSQKPMVLTASKLLPVNIAQFGDIVQKSYSFYLVLKNRF</sequence>
<keyword evidence="2" id="KW-1185">Reference proteome</keyword>
<organism evidence="1 2">
    <name type="scientific">Anopheles atroparvus</name>
    <name type="common">European mosquito</name>
    <dbReference type="NCBI Taxonomy" id="41427"/>
    <lineage>
        <taxon>Eukaryota</taxon>
        <taxon>Metazoa</taxon>
        <taxon>Ecdysozoa</taxon>
        <taxon>Arthropoda</taxon>
        <taxon>Hexapoda</taxon>
        <taxon>Insecta</taxon>
        <taxon>Pterygota</taxon>
        <taxon>Neoptera</taxon>
        <taxon>Endopterygota</taxon>
        <taxon>Diptera</taxon>
        <taxon>Nematocera</taxon>
        <taxon>Culicoidea</taxon>
        <taxon>Culicidae</taxon>
        <taxon>Anophelinae</taxon>
        <taxon>Anopheles</taxon>
    </lineage>
</organism>
<protein>
    <submittedName>
        <fullName evidence="1">Uncharacterized protein</fullName>
    </submittedName>
</protein>
<proteinExistence type="predicted"/>
<dbReference type="AlphaFoldDB" id="A0AAG5CW07"/>
<dbReference type="Proteomes" id="UP000075880">
    <property type="component" value="Unassembled WGS sequence"/>
</dbReference>
<evidence type="ECO:0000313" key="2">
    <source>
        <dbReference type="Proteomes" id="UP000075880"/>
    </source>
</evidence>